<dbReference type="EMBL" id="BKCJ010002867">
    <property type="protein sequence ID" value="GEU51446.1"/>
    <property type="molecule type" value="Genomic_DNA"/>
</dbReference>
<evidence type="ECO:0000256" key="1">
    <source>
        <dbReference type="ARBA" id="ARBA00022722"/>
    </source>
</evidence>
<dbReference type="GO" id="GO:0016787">
    <property type="term" value="F:hydrolase activity"/>
    <property type="evidence" value="ECO:0007669"/>
    <property type="project" value="UniProtKB-KW"/>
</dbReference>
<dbReference type="GO" id="GO:0015074">
    <property type="term" value="P:DNA integration"/>
    <property type="evidence" value="ECO:0007669"/>
    <property type="project" value="UniProtKB-KW"/>
</dbReference>
<dbReference type="Pfam" id="PF07727">
    <property type="entry name" value="RVT_2"/>
    <property type="match status" value="1"/>
</dbReference>
<keyword evidence="4" id="KW-0378">Hydrolase</keyword>
<protein>
    <submittedName>
        <fullName evidence="15">Retrovirus-related Pol polyprotein from transposon TNT 1-94</fullName>
    </submittedName>
</protein>
<feature type="domain" description="GAG-pre-integrase" evidence="14">
    <location>
        <begin position="478"/>
        <end position="547"/>
    </location>
</feature>
<feature type="coiled-coil region" evidence="11">
    <location>
        <begin position="273"/>
        <end position="307"/>
    </location>
</feature>
<evidence type="ECO:0000313" key="15">
    <source>
        <dbReference type="EMBL" id="GEU51446.1"/>
    </source>
</evidence>
<evidence type="ECO:0000256" key="7">
    <source>
        <dbReference type="ARBA" id="ARBA00022918"/>
    </source>
</evidence>
<keyword evidence="5" id="KW-0460">Magnesium</keyword>
<evidence type="ECO:0000256" key="10">
    <source>
        <dbReference type="ARBA" id="ARBA00023268"/>
    </source>
</evidence>
<gene>
    <name evidence="15" type="ORF">Tci_023424</name>
</gene>
<evidence type="ECO:0000256" key="12">
    <source>
        <dbReference type="SAM" id="MobiDB-lite"/>
    </source>
</evidence>
<dbReference type="GO" id="GO:0006310">
    <property type="term" value="P:DNA recombination"/>
    <property type="evidence" value="ECO:0007669"/>
    <property type="project" value="UniProtKB-KW"/>
</dbReference>
<evidence type="ECO:0000259" key="14">
    <source>
        <dbReference type="Pfam" id="PF13976"/>
    </source>
</evidence>
<dbReference type="InterPro" id="IPR025724">
    <property type="entry name" value="GAG-pre-integrase_dom"/>
</dbReference>
<keyword evidence="8" id="KW-0239">DNA-directed DNA polymerase</keyword>
<evidence type="ECO:0000256" key="3">
    <source>
        <dbReference type="ARBA" id="ARBA00022759"/>
    </source>
</evidence>
<evidence type="ECO:0000256" key="9">
    <source>
        <dbReference type="ARBA" id="ARBA00023172"/>
    </source>
</evidence>
<dbReference type="GO" id="GO:0046872">
    <property type="term" value="F:metal ion binding"/>
    <property type="evidence" value="ECO:0007669"/>
    <property type="project" value="UniProtKB-KW"/>
</dbReference>
<keyword evidence="9" id="KW-0233">DNA recombination</keyword>
<keyword evidence="10" id="KW-0511">Multifunctional enzyme</keyword>
<dbReference type="InterPro" id="IPR039537">
    <property type="entry name" value="Retrotran_Ty1/copia-like"/>
</dbReference>
<dbReference type="Pfam" id="PF13976">
    <property type="entry name" value="gag_pre-integrs"/>
    <property type="match status" value="1"/>
</dbReference>
<dbReference type="GO" id="GO:0003964">
    <property type="term" value="F:RNA-directed DNA polymerase activity"/>
    <property type="evidence" value="ECO:0007669"/>
    <property type="project" value="UniProtKB-KW"/>
</dbReference>
<keyword evidence="8" id="KW-0808">Transferase</keyword>
<dbReference type="GO" id="GO:0004519">
    <property type="term" value="F:endonuclease activity"/>
    <property type="evidence" value="ECO:0007669"/>
    <property type="project" value="UniProtKB-KW"/>
</dbReference>
<evidence type="ECO:0000259" key="13">
    <source>
        <dbReference type="Pfam" id="PF07727"/>
    </source>
</evidence>
<sequence>MYNNIMAAGSRDLPLMLATKRYAQWRSRFLRYIDTRPNGDALRKCILKVPEHTIVETLQTMSPKNKAHYESEKEAIHLILTGIGDEIFSAVDACKIAQKMWEAIERLQQGKEIAKAITPPFESASEEDSDPEQAQRDKDMNDNQSGQFRSQRTVNVAEARENIGSLVVQQTGIQYTNGEIDEQELEAHYSYMAKIQEVHTADSGTDSEPLEHVQYNDEYNVFANVNQHYEQSESTSNTCLVEKDDSYVTPDSPDMCEHDIQTDQNAEDERAVLANLIENLKFDVDENKKIQKQLKKANTSLAHELEQKHLISLELALQECKELMKNDMVCKEQASNVFQKEREQYFEIQDLKAQLQDKNIAIRVAYKTIVRRPKLRNNQLTDKVVPNNSHVKAKKTGVEDHHRISSISNKTKSVTADLVQGNIMINKVYYAEGLNHNLFSVGQFCDANLEVAFQKSTCFVKDLQRNDLLIGNRGYDIYTISLQETTSSTPLCLMAKASPTQSWLWHQRLSHLNFDYINLLSKKDVMIGLPKVKYIKDQLCSSCEVSKAKRSSFKTKTIPSSKGWLNLLHMDLCGPMRVARINGKKYILVHQVSTSLLLLPTILNNETHHLQRIFNPQQNQQIQQMKMLRKTLIIKQKMNLPILYVHQYENLPSLPHAILEELHQFDKLEVWELFDKLFGKHVIKLKWLCKHKKDEEQTVIRNKVRLVAKGYAQEEGIDFDESFAPVAHLEAVRIFIAYATHNYIPIYQMDVKTTYLNGPFKEEVCNTPILTNIAAEANLR</sequence>
<evidence type="ECO:0000256" key="11">
    <source>
        <dbReference type="SAM" id="Coils"/>
    </source>
</evidence>
<proteinExistence type="predicted"/>
<evidence type="ECO:0000256" key="8">
    <source>
        <dbReference type="ARBA" id="ARBA00022932"/>
    </source>
</evidence>
<dbReference type="PANTHER" id="PTHR42648">
    <property type="entry name" value="TRANSPOSASE, PUTATIVE-RELATED"/>
    <property type="match status" value="1"/>
</dbReference>
<keyword evidence="8" id="KW-0548">Nucleotidyltransferase</keyword>
<dbReference type="GO" id="GO:0003887">
    <property type="term" value="F:DNA-directed DNA polymerase activity"/>
    <property type="evidence" value="ECO:0007669"/>
    <property type="project" value="UniProtKB-KW"/>
</dbReference>
<evidence type="ECO:0000256" key="4">
    <source>
        <dbReference type="ARBA" id="ARBA00022801"/>
    </source>
</evidence>
<evidence type="ECO:0000256" key="2">
    <source>
        <dbReference type="ARBA" id="ARBA00022723"/>
    </source>
</evidence>
<keyword evidence="11" id="KW-0175">Coiled coil</keyword>
<feature type="compositionally biased region" description="Polar residues" evidence="12">
    <location>
        <begin position="142"/>
        <end position="152"/>
    </location>
</feature>
<dbReference type="InterPro" id="IPR013103">
    <property type="entry name" value="RVT_2"/>
</dbReference>
<keyword evidence="6" id="KW-0229">DNA integration</keyword>
<comment type="caution">
    <text evidence="15">The sequence shown here is derived from an EMBL/GenBank/DDBJ whole genome shotgun (WGS) entry which is preliminary data.</text>
</comment>
<keyword evidence="2" id="KW-0479">Metal-binding</keyword>
<feature type="region of interest" description="Disordered" evidence="12">
    <location>
        <begin position="119"/>
        <end position="152"/>
    </location>
</feature>
<evidence type="ECO:0000256" key="6">
    <source>
        <dbReference type="ARBA" id="ARBA00022908"/>
    </source>
</evidence>
<keyword evidence="7" id="KW-0695">RNA-directed DNA polymerase</keyword>
<reference evidence="15" key="1">
    <citation type="journal article" date="2019" name="Sci. Rep.">
        <title>Draft genome of Tanacetum cinerariifolium, the natural source of mosquito coil.</title>
        <authorList>
            <person name="Yamashiro T."/>
            <person name="Shiraishi A."/>
            <person name="Satake H."/>
            <person name="Nakayama K."/>
        </authorList>
    </citation>
    <scope>NUCLEOTIDE SEQUENCE</scope>
</reference>
<keyword evidence="3" id="KW-0255">Endonuclease</keyword>
<name>A0A6L2KQ60_TANCI</name>
<evidence type="ECO:0000256" key="5">
    <source>
        <dbReference type="ARBA" id="ARBA00022842"/>
    </source>
</evidence>
<feature type="domain" description="Reverse transcriptase Ty1/copia-type" evidence="13">
    <location>
        <begin position="669"/>
        <end position="765"/>
    </location>
</feature>
<dbReference type="AlphaFoldDB" id="A0A6L2KQ60"/>
<accession>A0A6L2KQ60</accession>
<dbReference type="PANTHER" id="PTHR42648:SF11">
    <property type="entry name" value="TRANSPOSON TY4-P GAG-POL POLYPROTEIN"/>
    <property type="match status" value="1"/>
</dbReference>
<keyword evidence="1" id="KW-0540">Nuclease</keyword>
<organism evidence="15">
    <name type="scientific">Tanacetum cinerariifolium</name>
    <name type="common">Dalmatian daisy</name>
    <name type="synonym">Chrysanthemum cinerariifolium</name>
    <dbReference type="NCBI Taxonomy" id="118510"/>
    <lineage>
        <taxon>Eukaryota</taxon>
        <taxon>Viridiplantae</taxon>
        <taxon>Streptophyta</taxon>
        <taxon>Embryophyta</taxon>
        <taxon>Tracheophyta</taxon>
        <taxon>Spermatophyta</taxon>
        <taxon>Magnoliopsida</taxon>
        <taxon>eudicotyledons</taxon>
        <taxon>Gunneridae</taxon>
        <taxon>Pentapetalae</taxon>
        <taxon>asterids</taxon>
        <taxon>campanulids</taxon>
        <taxon>Asterales</taxon>
        <taxon>Asteraceae</taxon>
        <taxon>Asteroideae</taxon>
        <taxon>Anthemideae</taxon>
        <taxon>Anthemidinae</taxon>
        <taxon>Tanacetum</taxon>
    </lineage>
</organism>